<organism evidence="2 3">
    <name type="scientific">Brevibacterium paucivorans</name>
    <dbReference type="NCBI Taxonomy" id="170994"/>
    <lineage>
        <taxon>Bacteria</taxon>
        <taxon>Bacillati</taxon>
        <taxon>Actinomycetota</taxon>
        <taxon>Actinomycetes</taxon>
        <taxon>Micrococcales</taxon>
        <taxon>Brevibacteriaceae</taxon>
        <taxon>Brevibacterium</taxon>
    </lineage>
</organism>
<gene>
    <name evidence="2" type="ORF">CJ199_02670</name>
</gene>
<evidence type="ECO:0000313" key="3">
    <source>
        <dbReference type="Proteomes" id="UP000235598"/>
    </source>
</evidence>
<evidence type="ECO:0000256" key="1">
    <source>
        <dbReference type="SAM" id="MobiDB-lite"/>
    </source>
</evidence>
<feature type="region of interest" description="Disordered" evidence="1">
    <location>
        <begin position="65"/>
        <end position="84"/>
    </location>
</feature>
<dbReference type="EMBL" id="PNHK01000001">
    <property type="protein sequence ID" value="PMD06293.1"/>
    <property type="molecule type" value="Genomic_DNA"/>
</dbReference>
<reference evidence="2 3" key="1">
    <citation type="submission" date="2017-09" db="EMBL/GenBank/DDBJ databases">
        <title>Bacterial strain isolated from the female urinary microbiota.</title>
        <authorList>
            <person name="Thomas-White K."/>
            <person name="Kumar N."/>
            <person name="Forster S."/>
            <person name="Putonti C."/>
            <person name="Lawley T."/>
            <person name="Wolfe A.J."/>
        </authorList>
    </citation>
    <scope>NUCLEOTIDE SEQUENCE [LARGE SCALE GENOMIC DNA]</scope>
    <source>
        <strain evidence="2 3">UMB1301</strain>
    </source>
</reference>
<dbReference type="AlphaFoldDB" id="A0A2N6VQK8"/>
<protein>
    <submittedName>
        <fullName evidence="2">Uncharacterized protein</fullName>
    </submittedName>
</protein>
<dbReference type="Proteomes" id="UP000235598">
    <property type="component" value="Unassembled WGS sequence"/>
</dbReference>
<comment type="caution">
    <text evidence="2">The sequence shown here is derived from an EMBL/GenBank/DDBJ whole genome shotgun (WGS) entry which is preliminary data.</text>
</comment>
<evidence type="ECO:0000313" key="2">
    <source>
        <dbReference type="EMBL" id="PMD06293.1"/>
    </source>
</evidence>
<accession>A0A2N6VQK8</accession>
<proteinExistence type="predicted"/>
<name>A0A2N6VQK8_9MICO</name>
<sequence>MRYNNPNLAVVNAVTEQHMSVIQAVEYFNRLQQWVTSAFSPCGLGYITRSASLGLFCQAHLSHHAGAASPSAQNRLPNTLRKGW</sequence>